<comment type="similarity">
    <text evidence="1 4">Belongs to the glycosyl hydrolase 26 family.</text>
</comment>
<keyword evidence="2 4" id="KW-0378">Hydrolase</keyword>
<evidence type="ECO:0000259" key="6">
    <source>
        <dbReference type="PROSITE" id="PS51764"/>
    </source>
</evidence>
<proteinExistence type="inferred from homology"/>
<dbReference type="InterPro" id="IPR017853">
    <property type="entry name" value="GH"/>
</dbReference>
<evidence type="ECO:0000256" key="2">
    <source>
        <dbReference type="ARBA" id="ARBA00022801"/>
    </source>
</evidence>
<dbReference type="GO" id="GO:0006080">
    <property type="term" value="P:substituted mannan metabolic process"/>
    <property type="evidence" value="ECO:0007669"/>
    <property type="project" value="InterPro"/>
</dbReference>
<evidence type="ECO:0000313" key="7">
    <source>
        <dbReference type="EMBL" id="MBR7828737.1"/>
    </source>
</evidence>
<protein>
    <recommendedName>
        <fullName evidence="6">GH26 domain-containing protein</fullName>
    </recommendedName>
</protein>
<dbReference type="Pfam" id="PF02156">
    <property type="entry name" value="Glyco_hydro_26"/>
    <property type="match status" value="1"/>
</dbReference>
<dbReference type="RefSeq" id="WP_212519871.1">
    <property type="nucleotide sequence ID" value="NZ_JAGSOH010000064.1"/>
</dbReference>
<keyword evidence="5" id="KW-0732">Signal</keyword>
<dbReference type="SUPFAM" id="SSF51445">
    <property type="entry name" value="(Trans)glycosidases"/>
    <property type="match status" value="1"/>
</dbReference>
<keyword evidence="8" id="KW-1185">Reference proteome</keyword>
<dbReference type="Gene3D" id="3.20.20.80">
    <property type="entry name" value="Glycosidases"/>
    <property type="match status" value="1"/>
</dbReference>
<organism evidence="7 8">
    <name type="scientific">Actinospica acidithermotolerans</name>
    <dbReference type="NCBI Taxonomy" id="2828514"/>
    <lineage>
        <taxon>Bacteria</taxon>
        <taxon>Bacillati</taxon>
        <taxon>Actinomycetota</taxon>
        <taxon>Actinomycetes</taxon>
        <taxon>Catenulisporales</taxon>
        <taxon>Actinospicaceae</taxon>
        <taxon>Actinospica</taxon>
    </lineage>
</organism>
<evidence type="ECO:0000313" key="8">
    <source>
        <dbReference type="Proteomes" id="UP000676325"/>
    </source>
</evidence>
<feature type="signal peptide" evidence="5">
    <location>
        <begin position="1"/>
        <end position="24"/>
    </location>
</feature>
<accession>A0A941ECF1</accession>
<keyword evidence="3 4" id="KW-0326">Glycosidase</keyword>
<evidence type="ECO:0000256" key="1">
    <source>
        <dbReference type="ARBA" id="ARBA00007754"/>
    </source>
</evidence>
<name>A0A941ECF1_9ACTN</name>
<feature type="domain" description="GH26" evidence="6">
    <location>
        <begin position="61"/>
        <end position="336"/>
    </location>
</feature>
<sequence>MPILLAAMALLGSLLCACSTVSSAADWNDPYHPVAGGTAVGSGPAPLWTGAGQVQAKGSAGSTAGLKPAYDVSPLLQPGKKYLGVEINGAPESLTPAKQFASWVGTKPDIIGHYVAWGTSFDTSAASNAWSYGALDFVVWEPWNTALAKIASGASDTYVKAFAASVRSLDVPIALSFGHEFNGNWYPWGTTGTTAAEFVAAWQHIHKIFTDEGATNVIWIWDPNDIYPVSSVHLADYYPGDAYVDWVGVTGYWTQDGPNTYSSLYLPTLTEVRGFTKKPFIIAETAVESGSHELESLTQLFDAVEQHSDIVGFVWYDFDKGGDWRIENRPTLLGAFKSALSSGDFSGAVTTAK</sequence>
<dbReference type="EMBL" id="JAGSOH010000064">
    <property type="protein sequence ID" value="MBR7828737.1"/>
    <property type="molecule type" value="Genomic_DNA"/>
</dbReference>
<dbReference type="PROSITE" id="PS51764">
    <property type="entry name" value="GH26"/>
    <property type="match status" value="1"/>
</dbReference>
<dbReference type="InterPro" id="IPR022790">
    <property type="entry name" value="GH26_dom"/>
</dbReference>
<dbReference type="PANTHER" id="PTHR40079:SF4">
    <property type="entry name" value="GH26 DOMAIN-CONTAINING PROTEIN-RELATED"/>
    <property type="match status" value="1"/>
</dbReference>
<dbReference type="AlphaFoldDB" id="A0A941ECF1"/>
<dbReference type="Proteomes" id="UP000676325">
    <property type="component" value="Unassembled WGS sequence"/>
</dbReference>
<gene>
    <name evidence="7" type="ORF">KDK95_20680</name>
</gene>
<dbReference type="PANTHER" id="PTHR40079">
    <property type="entry name" value="MANNAN ENDO-1,4-BETA-MANNOSIDASE E-RELATED"/>
    <property type="match status" value="1"/>
</dbReference>
<evidence type="ECO:0000256" key="4">
    <source>
        <dbReference type="PROSITE-ProRule" id="PRU01100"/>
    </source>
</evidence>
<dbReference type="GO" id="GO:0016985">
    <property type="term" value="F:mannan endo-1,4-beta-mannosidase activity"/>
    <property type="evidence" value="ECO:0007669"/>
    <property type="project" value="InterPro"/>
</dbReference>
<feature type="chain" id="PRO_5038035343" description="GH26 domain-containing protein" evidence="5">
    <location>
        <begin position="25"/>
        <end position="353"/>
    </location>
</feature>
<reference evidence="7" key="1">
    <citation type="submission" date="2021-04" db="EMBL/GenBank/DDBJ databases">
        <title>Genome based classification of Actinospica acidithermotolerans sp. nov., an actinobacterium isolated from an Indonesian hot spring.</title>
        <authorList>
            <person name="Kusuma A.B."/>
            <person name="Putra K.E."/>
            <person name="Nafisah S."/>
            <person name="Loh J."/>
            <person name="Nouioui I."/>
            <person name="Goodfellow M."/>
        </authorList>
    </citation>
    <scope>NUCLEOTIDE SEQUENCE</scope>
    <source>
        <strain evidence="7">MGRD01-02</strain>
    </source>
</reference>
<feature type="active site" description="Proton donor" evidence="4">
    <location>
        <position position="180"/>
    </location>
</feature>
<evidence type="ECO:0000256" key="5">
    <source>
        <dbReference type="SAM" id="SignalP"/>
    </source>
</evidence>
<feature type="active site" description="Nucleophile" evidence="4">
    <location>
        <position position="284"/>
    </location>
</feature>
<comment type="caution">
    <text evidence="7">The sequence shown here is derived from an EMBL/GenBank/DDBJ whole genome shotgun (WGS) entry which is preliminary data.</text>
</comment>
<dbReference type="InterPro" id="IPR000805">
    <property type="entry name" value="Glyco_hydro_26"/>
</dbReference>
<evidence type="ECO:0000256" key="3">
    <source>
        <dbReference type="ARBA" id="ARBA00023295"/>
    </source>
</evidence>